<evidence type="ECO:0000313" key="3">
    <source>
        <dbReference type="Proteomes" id="UP001652741"/>
    </source>
</evidence>
<feature type="region of interest" description="Disordered" evidence="1">
    <location>
        <begin position="1007"/>
        <end position="1075"/>
    </location>
</feature>
<dbReference type="RefSeq" id="XP_045568988.1">
    <property type="nucleotide sequence ID" value="XM_045713032.1"/>
</dbReference>
<dbReference type="InterPro" id="IPR046616">
    <property type="entry name" value="DUF6729"/>
</dbReference>
<keyword evidence="3" id="KW-1185">Reference proteome</keyword>
<dbReference type="RefSeq" id="XP_045568987.1">
    <property type="nucleotide sequence ID" value="XM_045713031.1"/>
</dbReference>
<name>A0ABM3ED42_SALSA</name>
<sequence>METPKFRFTPSQELVLKATPQAVKVAADGPPASGAQGPPVRAKKWEEVEAEARARVISEGGDPGAEMVVLSRCTVQFGKYRGQTFKWMMENDVGYMVHVVTVHQKERARERSVSQHPLMANKDALTRYSCAYPAFDEMVRFNRAHEEAKVLSSQPGQEGKALVGIGKYKWDTLQDLYEATGADRIKYVRSMRTQTPRYPGSAMAALISYIQRRDQEGVAAVARPAAASTSPTSTTRPKSAATHLGPAISAFLSRRTLAPGELQAKMKKLIASQPAVQGVSFPRPALPSTDLSDAELVKAAADIDTSVAPQVPRSLPRPLPLTSQVPVHAPVHAQSEEEDLPRQSFLPPRPSSKSAELLLPESWRSSLTKEQQRWIGHTLFTRNSFGRSTLATDLVTWWTPPQPRPIYNQPPASPDPFFACQLFLWMPVRIWAYKLACPQSGCRGTLCKAGLYKTIRRVLDIDRWYLMATEYLECGRCKKKVAGWSRDLVSQLDARHRCQFPAILTYKLSCDLRVVRMLRSRTLGNSASQTYSKLCESHSESWMRSCIRYLGECEQFLALSTGRQFTYPPEMPPVPSPVWLLTVYSHDVLSRLDEVKARVTSIFGSILKMDSTKKVTKKLAGTAADTAAWVTNVGNEHGQVLVSVLTAGEGEGLLPMAAGLMERYRLAGVAPPQLMYVDRDCCSSFGGSKTAAMFNEWDRLVVRLDIWHLMRRFASGVTTESHQLYGPFMRQLSVCIFEWDAGDVRRLLEAKRSELEGKHGMVGLTEAEVSRKIGRKEMALHCRRRTRGAAATEVLLLDLLETFNGEKGVDTLGIPLLDSIRIQEIWNEQRRHLHCIQDPPGVQLYTETGKITKGSVILPVYRCARGSTSLESFHLHLNRFIPGTRANAMHFQAFLLDGLVRWNEDRAQTAVEGKNRQPLLSYSGHLQHILNLSSQRVLGKEQVKDYSKPSKYTGELLGVEYLYSQTGRVLQDVSVDPDFPEEAAAVELLDEEDEGFQEDVDPTVHIPHVTPMIAPSSSSAAPLSGEPADAPRSGPSSPTAPEDGSSPEAPDQHGSPHPEHSSDSEGETQGPDAMPGYQHVRRLARALVEVRSRQGLSDRRVDGLVALWLALPDFDKQRLIYPARHQERIVQGRFKASKGKSSIILGKDSLQRCLLGLNSGPANWPGTSRLVEAICSQLCQIHPSATQSAGVKKSRWALILADYVAIREAVLNSPRLMAQTNIQLFELNQRTISQWYSRRQKERERMVLQQGLGLAVAPSVTAQPLPEAKPLHYQREGIQAPFPFPTPPPPRSHARPPSKDSPPKRPFSQPTWSNNPPHFPAPPKPKDNIRAALHLLQCQGQRLGGGRGWRTTQRAWRPGREGNVSITSAPNAGCRSGGRRATAASAA</sequence>
<feature type="compositionally biased region" description="Low complexity" evidence="1">
    <location>
        <begin position="1011"/>
        <end position="1028"/>
    </location>
</feature>
<evidence type="ECO:0000313" key="5">
    <source>
        <dbReference type="RefSeq" id="XP_045568988.1"/>
    </source>
</evidence>
<dbReference type="GeneID" id="106599342"/>
<dbReference type="PANTHER" id="PTHR24401:SF29">
    <property type="entry name" value="SI:CH211-243P7.3-RELATED"/>
    <property type="match status" value="1"/>
</dbReference>
<feature type="region of interest" description="Disordered" evidence="1">
    <location>
        <begin position="222"/>
        <end position="242"/>
    </location>
</feature>
<feature type="region of interest" description="Disordered" evidence="1">
    <location>
        <begin position="1342"/>
        <end position="1387"/>
    </location>
</feature>
<dbReference type="Pfam" id="PF20499">
    <property type="entry name" value="DUF6729"/>
    <property type="match status" value="1"/>
</dbReference>
<feature type="region of interest" description="Disordered" evidence="1">
    <location>
        <begin position="332"/>
        <end position="353"/>
    </location>
</feature>
<reference evidence="4 5" key="1">
    <citation type="submission" date="2025-05" db="UniProtKB">
        <authorList>
            <consortium name="RefSeq"/>
        </authorList>
    </citation>
    <scope>IDENTIFICATION</scope>
</reference>
<feature type="domain" description="DUF6729" evidence="2">
    <location>
        <begin position="363"/>
        <end position="589"/>
    </location>
</feature>
<feature type="compositionally biased region" description="Basic and acidic residues" evidence="1">
    <location>
        <begin position="1050"/>
        <end position="1063"/>
    </location>
</feature>
<evidence type="ECO:0000256" key="1">
    <source>
        <dbReference type="SAM" id="MobiDB-lite"/>
    </source>
</evidence>
<feature type="region of interest" description="Disordered" evidence="1">
    <location>
        <begin position="1278"/>
        <end position="1327"/>
    </location>
</feature>
<dbReference type="Proteomes" id="UP001652741">
    <property type="component" value="Chromosome ssa02"/>
</dbReference>
<dbReference type="PANTHER" id="PTHR24401">
    <property type="entry name" value="SI:CH211-243P7.3-RELATED"/>
    <property type="match status" value="1"/>
</dbReference>
<proteinExistence type="predicted"/>
<organism evidence="3 5">
    <name type="scientific">Salmo salar</name>
    <name type="common">Atlantic salmon</name>
    <dbReference type="NCBI Taxonomy" id="8030"/>
    <lineage>
        <taxon>Eukaryota</taxon>
        <taxon>Metazoa</taxon>
        <taxon>Chordata</taxon>
        <taxon>Craniata</taxon>
        <taxon>Vertebrata</taxon>
        <taxon>Euteleostomi</taxon>
        <taxon>Actinopterygii</taxon>
        <taxon>Neopterygii</taxon>
        <taxon>Teleostei</taxon>
        <taxon>Protacanthopterygii</taxon>
        <taxon>Salmoniformes</taxon>
        <taxon>Salmonidae</taxon>
        <taxon>Salmoninae</taxon>
        <taxon>Salmo</taxon>
    </lineage>
</organism>
<evidence type="ECO:0000313" key="4">
    <source>
        <dbReference type="RefSeq" id="XP_045568987.1"/>
    </source>
</evidence>
<evidence type="ECO:0000259" key="2">
    <source>
        <dbReference type="Pfam" id="PF20499"/>
    </source>
</evidence>
<feature type="compositionally biased region" description="Pro residues" evidence="1">
    <location>
        <begin position="1282"/>
        <end position="1291"/>
    </location>
</feature>
<accession>A0ABM3ED42</accession>
<gene>
    <name evidence="4 5" type="primary">LOC106599342</name>
</gene>
<protein>
    <submittedName>
        <fullName evidence="4 5">Uncharacterized protein LOC106599342</fullName>
    </submittedName>
</protein>